<reference evidence="3" key="3">
    <citation type="submission" date="2018-08" db="EMBL/GenBank/DDBJ databases">
        <title>Leveraging single-cell genomics to expand the Fungal Tree of Life.</title>
        <authorList>
            <consortium name="DOE Joint Genome Institute"/>
            <person name="Ahrendt S.R."/>
            <person name="Quandt C.A."/>
            <person name="Ciobanu D."/>
            <person name="Clum A."/>
            <person name="Salamov A."/>
            <person name="Andreopoulos B."/>
            <person name="Cheng J.-F."/>
            <person name="Woyke T."/>
            <person name="Pelin A."/>
            <person name="Henrissat B."/>
            <person name="Reynolds N."/>
            <person name="Benny G.L."/>
            <person name="Smith M.E."/>
            <person name="James T.Y."/>
            <person name="Grigoriev I.V."/>
        </authorList>
    </citation>
    <scope>NUCLEOTIDE SEQUENCE</scope>
    <source>
        <strain evidence="3">ATCC 52028</strain>
    </source>
</reference>
<evidence type="ECO:0000313" key="3">
    <source>
        <dbReference type="EMBL" id="RKO96976.1"/>
    </source>
</evidence>
<evidence type="ECO:0000256" key="2">
    <source>
        <dbReference type="SAM" id="MobiDB-lite"/>
    </source>
</evidence>
<accession>A0A4P9X7Y4</accession>
<evidence type="ECO:0000256" key="1">
    <source>
        <dbReference type="ARBA" id="ARBA00038476"/>
    </source>
</evidence>
<gene>
    <name evidence="3" type="ORF">CAUPRSCDRAFT_11329</name>
    <name evidence="4" type="ORF">CXG81DRAFT_26138</name>
</gene>
<proteinExistence type="inferred from homology"/>
<dbReference type="Gene3D" id="3.10.129.10">
    <property type="entry name" value="Hotdog Thioesterase"/>
    <property type="match status" value="1"/>
</dbReference>
<organism evidence="4 6">
    <name type="scientific">Caulochytrium protostelioides</name>
    <dbReference type="NCBI Taxonomy" id="1555241"/>
    <lineage>
        <taxon>Eukaryota</taxon>
        <taxon>Fungi</taxon>
        <taxon>Fungi incertae sedis</taxon>
        <taxon>Chytridiomycota</taxon>
        <taxon>Chytridiomycota incertae sedis</taxon>
        <taxon>Chytridiomycetes</taxon>
        <taxon>Caulochytriales</taxon>
        <taxon>Caulochytriaceae</taxon>
        <taxon>Caulochytrium</taxon>
    </lineage>
</organism>
<evidence type="ECO:0008006" key="7">
    <source>
        <dbReference type="Google" id="ProtNLM"/>
    </source>
</evidence>
<dbReference type="EMBL" id="ML014182">
    <property type="protein sequence ID" value="RKP01170.1"/>
    <property type="molecule type" value="Genomic_DNA"/>
</dbReference>
<dbReference type="InterPro" id="IPR029069">
    <property type="entry name" value="HotDog_dom_sf"/>
</dbReference>
<name>A0A4P9X7Y4_9FUNG</name>
<evidence type="ECO:0000313" key="6">
    <source>
        <dbReference type="Proteomes" id="UP000274922"/>
    </source>
</evidence>
<dbReference type="EMBL" id="ML009485">
    <property type="protein sequence ID" value="RKO96976.1"/>
    <property type="molecule type" value="Genomic_DNA"/>
</dbReference>
<dbReference type="SUPFAM" id="SSF54637">
    <property type="entry name" value="Thioesterase/thiol ester dehydrase-isomerase"/>
    <property type="match status" value="1"/>
</dbReference>
<dbReference type="CDD" id="cd00586">
    <property type="entry name" value="4HBT"/>
    <property type="match status" value="1"/>
</dbReference>
<dbReference type="Pfam" id="PF13279">
    <property type="entry name" value="4HBT_2"/>
    <property type="match status" value="1"/>
</dbReference>
<feature type="region of interest" description="Disordered" evidence="2">
    <location>
        <begin position="214"/>
        <end position="276"/>
    </location>
</feature>
<dbReference type="PANTHER" id="PTHR12475:SF4">
    <property type="entry name" value="PROTEIN THEM6"/>
    <property type="match status" value="1"/>
</dbReference>
<sequence>MTAATIPTAVAKALLVALLAGHWRSLPTVTLMRMYWLSVKYEWIHRYRSPYAAQPEKHRLWRPWHTKHRIQLDQLDINGHCNNVALAKIIDMQRMEWWCLHMKPSLSLETFLLVSQSSVTYLAEIPFWTLLDLETRLICFDERTIFVWHCFRSQSRRNGPFDLVHATAISRLAIRPRHPPGGERNARRKAKAMEAAGLDVLPASDPAVPALDSSVRRSLSEHGAVSPPAAPTLSPPSSLSAPSPAPRPEASPAERTSTGAPTDRGASPGHGLSDLLRGSGWRGAWTDADRARNAKGWKHVAAKWDLDKRISKQFLAATKL</sequence>
<dbReference type="AlphaFoldDB" id="A0A4P9X7Y4"/>
<reference evidence="5 6" key="1">
    <citation type="journal article" date="2018" name="Nat. Microbiol.">
        <title>Leveraging single-cell genomics to expand the fungal tree of life.</title>
        <authorList>
            <person name="Ahrendt S.R."/>
            <person name="Quandt C.A."/>
            <person name="Ciobanu D."/>
            <person name="Clum A."/>
            <person name="Salamov A."/>
            <person name="Andreopoulos B."/>
            <person name="Cheng J.F."/>
            <person name="Woyke T."/>
            <person name="Pelin A."/>
            <person name="Henrissat B."/>
            <person name="Reynolds N.K."/>
            <person name="Benny G.L."/>
            <person name="Smith M.E."/>
            <person name="James T.Y."/>
            <person name="Grigoriev I.V."/>
        </authorList>
    </citation>
    <scope>NUCLEOTIDE SEQUENCE [LARGE SCALE GENOMIC DNA]</scope>
    <source>
        <strain evidence="5 6">ATCC 52028</strain>
    </source>
</reference>
<reference evidence="4" key="2">
    <citation type="submission" date="2018-04" db="EMBL/GenBank/DDBJ databases">
        <title>Leveraging single-cell genomics to expand the Fungal Tree of Life.</title>
        <authorList>
            <consortium name="DOE Joint Genome Institute"/>
            <person name="Ahrendt S.R."/>
            <person name="Quandt C.A."/>
            <person name="Ciobanu D."/>
            <person name="Clum A."/>
            <person name="Salamov A."/>
            <person name="Andreopoulos B."/>
            <person name="Cheng J.-F."/>
            <person name="Woyke T."/>
            <person name="Pelin A."/>
            <person name="Henrissat B."/>
            <person name="Benny G.L."/>
            <person name="Smith M.E."/>
            <person name="James T.Y."/>
            <person name="Grigoriev I.V."/>
        </authorList>
    </citation>
    <scope>NUCLEOTIDE SEQUENCE</scope>
    <source>
        <strain evidence="4">ATCC 52028</strain>
    </source>
</reference>
<dbReference type="Proteomes" id="UP000268535">
    <property type="component" value="Unassembled WGS sequence"/>
</dbReference>
<dbReference type="PANTHER" id="PTHR12475">
    <property type="match status" value="1"/>
</dbReference>
<dbReference type="Proteomes" id="UP000274922">
    <property type="component" value="Unassembled WGS sequence"/>
</dbReference>
<dbReference type="InterPro" id="IPR051490">
    <property type="entry name" value="THEM6_lcsJ_thioesterase"/>
</dbReference>
<dbReference type="OrthoDB" id="265761at2759"/>
<keyword evidence="6" id="KW-1185">Reference proteome</keyword>
<protein>
    <recommendedName>
        <fullName evidence="7">Thioesterase domain-containing protein</fullName>
    </recommendedName>
</protein>
<comment type="similarity">
    <text evidence="1">Belongs to the lcsJ thioesterase family.</text>
</comment>
<evidence type="ECO:0000313" key="4">
    <source>
        <dbReference type="EMBL" id="RKP01170.1"/>
    </source>
</evidence>
<evidence type="ECO:0000313" key="5">
    <source>
        <dbReference type="Proteomes" id="UP000268535"/>
    </source>
</evidence>